<accession>A0A3A8Q2C9</accession>
<gene>
    <name evidence="1" type="ORF">D7X96_32340</name>
</gene>
<protein>
    <submittedName>
        <fullName evidence="1">Uncharacterized protein</fullName>
    </submittedName>
</protein>
<comment type="caution">
    <text evidence="1">The sequence shown here is derived from an EMBL/GenBank/DDBJ whole genome shotgun (WGS) entry which is preliminary data.</text>
</comment>
<organism evidence="1 2">
    <name type="scientific">Corallococcus interemptor</name>
    <dbReference type="NCBI Taxonomy" id="2316720"/>
    <lineage>
        <taxon>Bacteria</taxon>
        <taxon>Pseudomonadati</taxon>
        <taxon>Myxococcota</taxon>
        <taxon>Myxococcia</taxon>
        <taxon>Myxococcales</taxon>
        <taxon>Cystobacterineae</taxon>
        <taxon>Myxococcaceae</taxon>
        <taxon>Corallococcus</taxon>
    </lineage>
</organism>
<proteinExistence type="predicted"/>
<evidence type="ECO:0000313" key="2">
    <source>
        <dbReference type="Proteomes" id="UP000282656"/>
    </source>
</evidence>
<dbReference type="Proteomes" id="UP000282656">
    <property type="component" value="Unassembled WGS sequence"/>
</dbReference>
<dbReference type="EMBL" id="RAWM01000135">
    <property type="protein sequence ID" value="RKH61090.1"/>
    <property type="molecule type" value="Genomic_DNA"/>
</dbReference>
<reference evidence="2" key="1">
    <citation type="submission" date="2018-09" db="EMBL/GenBank/DDBJ databases">
        <authorList>
            <person name="Livingstone P.G."/>
            <person name="Whitworth D.E."/>
        </authorList>
    </citation>
    <scope>NUCLEOTIDE SEQUENCE [LARGE SCALE GENOMIC DNA]</scope>
    <source>
        <strain evidence="2">AB047A</strain>
    </source>
</reference>
<evidence type="ECO:0000313" key="1">
    <source>
        <dbReference type="EMBL" id="RKH61090.1"/>
    </source>
</evidence>
<dbReference type="AlphaFoldDB" id="A0A3A8Q2C9"/>
<sequence>MEPLVLDAEANARRYEESMRTRGMWMPEMEWPSLKPGEPILSANSREEFIAKLEALNWTYG</sequence>
<keyword evidence="2" id="KW-1185">Reference proteome</keyword>
<name>A0A3A8Q2C9_9BACT</name>